<dbReference type="SMART" id="SM00382">
    <property type="entry name" value="AAA"/>
    <property type="match status" value="1"/>
</dbReference>
<dbReference type="InterPro" id="IPR025302">
    <property type="entry name" value="DrrA1/2-like_C"/>
</dbReference>
<evidence type="ECO:0000256" key="2">
    <source>
        <dbReference type="ARBA" id="ARBA00022448"/>
    </source>
</evidence>
<reference evidence="6 7" key="1">
    <citation type="journal article" date="2019" name="Appl. Microbiol. Biotechnol.">
        <title>Uncovering carbohydrate metabolism through a genotype-phenotype association study of 56 lactic acid bacteria genomes.</title>
        <authorList>
            <person name="Buron-Moles G."/>
            <person name="Chailyan A."/>
            <person name="Dolejs I."/>
            <person name="Forster J."/>
            <person name="Miks M.H."/>
        </authorList>
    </citation>
    <scope>NUCLEOTIDE SEQUENCE [LARGE SCALE GENOMIC DNA]</scope>
    <source>
        <strain evidence="6 7">ATCC 49373</strain>
    </source>
</reference>
<dbReference type="PROSITE" id="PS00211">
    <property type="entry name" value="ABC_TRANSPORTER_1"/>
    <property type="match status" value="1"/>
</dbReference>
<dbReference type="Gene3D" id="3.40.50.300">
    <property type="entry name" value="P-loop containing nucleotide triphosphate hydrolases"/>
    <property type="match status" value="1"/>
</dbReference>
<dbReference type="InterPro" id="IPR003439">
    <property type="entry name" value="ABC_transporter-like_ATP-bd"/>
</dbReference>
<evidence type="ECO:0000256" key="1">
    <source>
        <dbReference type="ARBA" id="ARBA00005417"/>
    </source>
</evidence>
<dbReference type="InterPro" id="IPR027417">
    <property type="entry name" value="P-loop_NTPase"/>
</dbReference>
<dbReference type="AlphaFoldDB" id="A0A4R5NMT0"/>
<dbReference type="STRING" id="1122149.FD44_GL002025"/>
<evidence type="ECO:0000259" key="5">
    <source>
        <dbReference type="PROSITE" id="PS50893"/>
    </source>
</evidence>
<dbReference type="Pfam" id="PF00005">
    <property type="entry name" value="ABC_tran"/>
    <property type="match status" value="1"/>
</dbReference>
<gene>
    <name evidence="6" type="ORF">C5L31_000178</name>
</gene>
<dbReference type="Pfam" id="PF13732">
    <property type="entry name" value="DrrA1-3_C"/>
    <property type="match status" value="1"/>
</dbReference>
<dbReference type="Proteomes" id="UP000294854">
    <property type="component" value="Unassembled WGS sequence"/>
</dbReference>
<keyword evidence="4" id="KW-0067">ATP-binding</keyword>
<dbReference type="PANTHER" id="PTHR42711:SF5">
    <property type="entry name" value="ABC TRANSPORTER ATP-BINDING PROTEIN NATA"/>
    <property type="match status" value="1"/>
</dbReference>
<comment type="caution">
    <text evidence="6">The sequence shown here is derived from an EMBL/GenBank/DDBJ whole genome shotgun (WGS) entry which is preliminary data.</text>
</comment>
<dbReference type="GO" id="GO:0016887">
    <property type="term" value="F:ATP hydrolysis activity"/>
    <property type="evidence" value="ECO:0007669"/>
    <property type="project" value="InterPro"/>
</dbReference>
<evidence type="ECO:0000256" key="3">
    <source>
        <dbReference type="ARBA" id="ARBA00022741"/>
    </source>
</evidence>
<dbReference type="PROSITE" id="PS50893">
    <property type="entry name" value="ABC_TRANSPORTER_2"/>
    <property type="match status" value="1"/>
</dbReference>
<keyword evidence="3" id="KW-0547">Nucleotide-binding</keyword>
<evidence type="ECO:0000313" key="6">
    <source>
        <dbReference type="EMBL" id="TDG77179.1"/>
    </source>
</evidence>
<proteinExistence type="inferred from homology"/>
<keyword evidence="7" id="KW-1185">Reference proteome</keyword>
<comment type="similarity">
    <text evidence="1">Belongs to the ABC transporter superfamily.</text>
</comment>
<dbReference type="OrthoDB" id="9804819at2"/>
<sequence>MTNIIEVANIQKRFKTKTVLTDVTLSVETGTIYALLGANGSGKTTLLKIITGLLDQDNGTVSISHLEVRQHQQEIQRLFSYSAQASTVDDVLTGHENLKLIAKLRHVSNPNQIAVDLLNEFKLSAAVNKRVATYSGGMRRRLDLAMSLVGDPEILFLDEPTTGLDPLSRNDLWETIRKLKKAGKTIFLTTQYLEEADLLADQIGFLKDGRIIETGTPAEMKQLAGPEKLILTFETEQLLHQATSQLVGFDLSPINDVSLSVKLPDTVQTVMDILSILQNAALKPVSFEVTAPTLDDVFMQLTKEV</sequence>
<organism evidence="6 7">
    <name type="scientific">Secundilactobacillus malefermentans</name>
    <dbReference type="NCBI Taxonomy" id="176292"/>
    <lineage>
        <taxon>Bacteria</taxon>
        <taxon>Bacillati</taxon>
        <taxon>Bacillota</taxon>
        <taxon>Bacilli</taxon>
        <taxon>Lactobacillales</taxon>
        <taxon>Lactobacillaceae</taxon>
        <taxon>Secundilactobacillus</taxon>
    </lineage>
</organism>
<dbReference type="EMBL" id="PUFO01000053">
    <property type="protein sequence ID" value="TDG77179.1"/>
    <property type="molecule type" value="Genomic_DNA"/>
</dbReference>
<accession>A0A4R5NMT0</accession>
<keyword evidence="2" id="KW-0813">Transport</keyword>
<evidence type="ECO:0000313" key="7">
    <source>
        <dbReference type="Proteomes" id="UP000294854"/>
    </source>
</evidence>
<feature type="domain" description="ABC transporter" evidence="5">
    <location>
        <begin position="5"/>
        <end position="233"/>
    </location>
</feature>
<name>A0A4R5NMT0_9LACO</name>
<dbReference type="PANTHER" id="PTHR42711">
    <property type="entry name" value="ABC TRANSPORTER ATP-BINDING PROTEIN"/>
    <property type="match status" value="1"/>
</dbReference>
<dbReference type="SUPFAM" id="SSF52540">
    <property type="entry name" value="P-loop containing nucleoside triphosphate hydrolases"/>
    <property type="match status" value="1"/>
</dbReference>
<dbReference type="RefSeq" id="WP_010620173.1">
    <property type="nucleotide sequence ID" value="NZ_PUFO01000053.1"/>
</dbReference>
<dbReference type="InterPro" id="IPR050763">
    <property type="entry name" value="ABC_transporter_ATP-binding"/>
</dbReference>
<dbReference type="InterPro" id="IPR017871">
    <property type="entry name" value="ABC_transporter-like_CS"/>
</dbReference>
<protein>
    <recommendedName>
        <fullName evidence="5">ABC transporter domain-containing protein</fullName>
    </recommendedName>
</protein>
<evidence type="ECO:0000256" key="4">
    <source>
        <dbReference type="ARBA" id="ARBA00022840"/>
    </source>
</evidence>
<dbReference type="GO" id="GO:0005524">
    <property type="term" value="F:ATP binding"/>
    <property type="evidence" value="ECO:0007669"/>
    <property type="project" value="UniProtKB-KW"/>
</dbReference>
<dbReference type="InterPro" id="IPR003593">
    <property type="entry name" value="AAA+_ATPase"/>
</dbReference>